<gene>
    <name evidence="1" type="ORF">KME25_15405</name>
</gene>
<dbReference type="AlphaFoldDB" id="A0A951PMT2"/>
<comment type="caution">
    <text evidence="1">The sequence shown here is derived from an EMBL/GenBank/DDBJ whole genome shotgun (WGS) entry which is preliminary data.</text>
</comment>
<reference evidence="1" key="1">
    <citation type="submission" date="2021-05" db="EMBL/GenBank/DDBJ databases">
        <authorList>
            <person name="Pietrasiak N."/>
            <person name="Ward R."/>
            <person name="Stajich J.E."/>
            <person name="Kurbessoian T."/>
        </authorList>
    </citation>
    <scope>NUCLEOTIDE SEQUENCE</scope>
    <source>
        <strain evidence="1">CPER-KK1</strain>
    </source>
</reference>
<proteinExistence type="predicted"/>
<name>A0A951PMT2_9CYAN</name>
<evidence type="ECO:0000313" key="2">
    <source>
        <dbReference type="Proteomes" id="UP000753908"/>
    </source>
</evidence>
<dbReference type="Proteomes" id="UP000753908">
    <property type="component" value="Unassembled WGS sequence"/>
</dbReference>
<dbReference type="EMBL" id="JAHHIF010000018">
    <property type="protein sequence ID" value="MBW4545814.1"/>
    <property type="molecule type" value="Genomic_DNA"/>
</dbReference>
<organism evidence="1 2">
    <name type="scientific">Symplocastrum torsivum CPER-KK1</name>
    <dbReference type="NCBI Taxonomy" id="450513"/>
    <lineage>
        <taxon>Bacteria</taxon>
        <taxon>Bacillati</taxon>
        <taxon>Cyanobacteriota</taxon>
        <taxon>Cyanophyceae</taxon>
        <taxon>Oscillatoriophycideae</taxon>
        <taxon>Oscillatoriales</taxon>
        <taxon>Microcoleaceae</taxon>
        <taxon>Symplocastrum</taxon>
    </lineage>
</organism>
<reference evidence="1" key="2">
    <citation type="journal article" date="2022" name="Microbiol. Resour. Announc.">
        <title>Metagenome Sequencing to Explore Phylogenomics of Terrestrial Cyanobacteria.</title>
        <authorList>
            <person name="Ward R.D."/>
            <person name="Stajich J.E."/>
            <person name="Johansen J.R."/>
            <person name="Huntemann M."/>
            <person name="Clum A."/>
            <person name="Foster B."/>
            <person name="Foster B."/>
            <person name="Roux S."/>
            <person name="Palaniappan K."/>
            <person name="Varghese N."/>
            <person name="Mukherjee S."/>
            <person name="Reddy T.B.K."/>
            <person name="Daum C."/>
            <person name="Copeland A."/>
            <person name="Chen I.A."/>
            <person name="Ivanova N.N."/>
            <person name="Kyrpides N.C."/>
            <person name="Shapiro N."/>
            <person name="Eloe-Fadrosh E.A."/>
            <person name="Pietrasiak N."/>
        </authorList>
    </citation>
    <scope>NUCLEOTIDE SEQUENCE</scope>
    <source>
        <strain evidence="1">CPER-KK1</strain>
    </source>
</reference>
<evidence type="ECO:0000313" key="1">
    <source>
        <dbReference type="EMBL" id="MBW4545814.1"/>
    </source>
</evidence>
<accession>A0A951PMT2</accession>
<protein>
    <submittedName>
        <fullName evidence="1">Uncharacterized protein</fullName>
    </submittedName>
</protein>
<sequence length="483" mass="54313">MKPFNPEPNPGLSFSNFRKISENGFGDRNNSYAYSMVWFKDHLYVGTGRATLCFLKPHVPLNVNVWPVECPHTVYSKEFEYTQARGEIWRYSPGTAYWERVYQSPMVTDSQGAEFSRDFGYRAMTVFQGKSDSEPALYVATCARSRSSGTIILRSEDGINFFPISKPGLIGLPITSLRSLFPFKGKLYTTPAGATRGNQNTAGIPIIYETSDPVQEEWQAVNEPGFGDFDNKTIYELIDFGNYLYVGTFNNNGFQIWRTDAQGEPPYHWTKVITRGANRGSLNQGTVSMLVFKDALYVGTGIQNGGYDHRNKIGPAGAEIIRIAHDGSWEIIVGDERDGKFPLSGLPAGFGSISNGYIWRMGVHDGWLYAGTMNWSIILRFNRLKGQSQKLNWLLEQVGIENLIKNQGGFDLWRSFDGENWLPVSRQGFGNFYNYGLRNIVSTPYGLFMGTANPFGPRAAIQVNEQWTYEDNPNGGLEIWQSS</sequence>